<dbReference type="InterPro" id="IPR035167">
    <property type="entry name" value="DUF5316"/>
</dbReference>
<reference evidence="3" key="1">
    <citation type="journal article" date="2019" name="Int. J. Syst. Evol. Microbiol.">
        <title>The Global Catalogue of Microorganisms (GCM) 10K type strain sequencing project: providing services to taxonomists for standard genome sequencing and annotation.</title>
        <authorList>
            <consortium name="The Broad Institute Genomics Platform"/>
            <consortium name="The Broad Institute Genome Sequencing Center for Infectious Disease"/>
            <person name="Wu L."/>
            <person name="Ma J."/>
        </authorList>
    </citation>
    <scope>NUCLEOTIDE SEQUENCE [LARGE SCALE GENOMIC DNA]</scope>
    <source>
        <strain evidence="3">CCUG 42001</strain>
    </source>
</reference>
<protein>
    <submittedName>
        <fullName evidence="2">DUF5316 family protein</fullName>
    </submittedName>
</protein>
<feature type="transmembrane region" description="Helical" evidence="1">
    <location>
        <begin position="5"/>
        <end position="24"/>
    </location>
</feature>
<dbReference type="RefSeq" id="WP_253052673.1">
    <property type="nucleotide sequence ID" value="NZ_JAMXWN010000002.1"/>
</dbReference>
<feature type="transmembrane region" description="Helical" evidence="1">
    <location>
        <begin position="30"/>
        <end position="55"/>
    </location>
</feature>
<keyword evidence="3" id="KW-1185">Reference proteome</keyword>
<keyword evidence="1" id="KW-0472">Membrane</keyword>
<feature type="transmembrane region" description="Helical" evidence="1">
    <location>
        <begin position="76"/>
        <end position="97"/>
    </location>
</feature>
<keyword evidence="1" id="KW-0812">Transmembrane</keyword>
<keyword evidence="1" id="KW-1133">Transmembrane helix</keyword>
<dbReference type="Pfam" id="PF17247">
    <property type="entry name" value="DUF5316"/>
    <property type="match status" value="1"/>
</dbReference>
<sequence>MKKLVVFLIGIGVGVIFFILGIILKNHSLIANIVGLIGLISLLFSGASVGALVSGDRIRANYWSESKQSRTDRFDFGIKAALFGVPLVLSALGIYLFV</sequence>
<gene>
    <name evidence="2" type="ORF">ACFP7A_04070</name>
</gene>
<evidence type="ECO:0000256" key="1">
    <source>
        <dbReference type="SAM" id="Phobius"/>
    </source>
</evidence>
<name>A0ABW1WDZ4_9BACL</name>
<comment type="caution">
    <text evidence="2">The sequence shown here is derived from an EMBL/GenBank/DDBJ whole genome shotgun (WGS) entry which is preliminary data.</text>
</comment>
<proteinExistence type="predicted"/>
<evidence type="ECO:0000313" key="3">
    <source>
        <dbReference type="Proteomes" id="UP001596267"/>
    </source>
</evidence>
<evidence type="ECO:0000313" key="2">
    <source>
        <dbReference type="EMBL" id="MFC6385769.1"/>
    </source>
</evidence>
<accession>A0ABW1WDZ4</accession>
<organism evidence="2 3">
    <name type="scientific">Sporolactobacillus kofuensis</name>
    <dbReference type="NCBI Taxonomy" id="269672"/>
    <lineage>
        <taxon>Bacteria</taxon>
        <taxon>Bacillati</taxon>
        <taxon>Bacillota</taxon>
        <taxon>Bacilli</taxon>
        <taxon>Bacillales</taxon>
        <taxon>Sporolactobacillaceae</taxon>
        <taxon>Sporolactobacillus</taxon>
    </lineage>
</organism>
<dbReference type="Proteomes" id="UP001596267">
    <property type="component" value="Unassembled WGS sequence"/>
</dbReference>
<dbReference type="EMBL" id="JBHSTQ010000003">
    <property type="protein sequence ID" value="MFC6385769.1"/>
    <property type="molecule type" value="Genomic_DNA"/>
</dbReference>